<evidence type="ECO:0000313" key="14">
    <source>
        <dbReference type="EMBL" id="MPC15531.1"/>
    </source>
</evidence>
<evidence type="ECO:0000259" key="12">
    <source>
        <dbReference type="PROSITE" id="PS50097"/>
    </source>
</evidence>
<evidence type="ECO:0000256" key="10">
    <source>
        <dbReference type="PROSITE-ProRule" id="PRU00042"/>
    </source>
</evidence>
<protein>
    <submittedName>
        <fullName evidence="14">Longitudinals lacking protein, isoforms H/M/V</fullName>
    </submittedName>
</protein>
<dbReference type="CDD" id="cd18315">
    <property type="entry name" value="BTB_POZ_BAB-like"/>
    <property type="match status" value="1"/>
</dbReference>
<keyword evidence="9" id="KW-0539">Nucleus</keyword>
<dbReference type="Gene3D" id="3.30.160.60">
    <property type="entry name" value="Classic Zinc Finger"/>
    <property type="match status" value="6"/>
</dbReference>
<evidence type="ECO:0000256" key="7">
    <source>
        <dbReference type="ARBA" id="ARBA00023125"/>
    </source>
</evidence>
<organism evidence="14 15">
    <name type="scientific">Portunus trituberculatus</name>
    <name type="common">Swimming crab</name>
    <name type="synonym">Neptunus trituberculatus</name>
    <dbReference type="NCBI Taxonomy" id="210409"/>
    <lineage>
        <taxon>Eukaryota</taxon>
        <taxon>Metazoa</taxon>
        <taxon>Ecdysozoa</taxon>
        <taxon>Arthropoda</taxon>
        <taxon>Crustacea</taxon>
        <taxon>Multicrustacea</taxon>
        <taxon>Malacostraca</taxon>
        <taxon>Eumalacostraca</taxon>
        <taxon>Eucarida</taxon>
        <taxon>Decapoda</taxon>
        <taxon>Pleocyemata</taxon>
        <taxon>Brachyura</taxon>
        <taxon>Eubrachyura</taxon>
        <taxon>Portunoidea</taxon>
        <taxon>Portunidae</taxon>
        <taxon>Portuninae</taxon>
        <taxon>Portunus</taxon>
    </lineage>
</organism>
<name>A0A5B7D2U6_PORTR</name>
<feature type="compositionally biased region" description="Basic and acidic residues" evidence="11">
    <location>
        <begin position="141"/>
        <end position="150"/>
    </location>
</feature>
<feature type="domain" description="C2H2-type" evidence="13">
    <location>
        <begin position="517"/>
        <end position="544"/>
    </location>
</feature>
<keyword evidence="7" id="KW-0238">DNA-binding</keyword>
<dbReference type="Pfam" id="PF12756">
    <property type="entry name" value="zf-C2H2_2"/>
    <property type="match status" value="1"/>
</dbReference>
<dbReference type="GO" id="GO:0008270">
    <property type="term" value="F:zinc ion binding"/>
    <property type="evidence" value="ECO:0007669"/>
    <property type="project" value="UniProtKB-KW"/>
</dbReference>
<evidence type="ECO:0000256" key="11">
    <source>
        <dbReference type="SAM" id="MobiDB-lite"/>
    </source>
</evidence>
<dbReference type="Pfam" id="PF00096">
    <property type="entry name" value="zf-C2H2"/>
    <property type="match status" value="2"/>
</dbReference>
<evidence type="ECO:0000259" key="13">
    <source>
        <dbReference type="PROSITE" id="PS50157"/>
    </source>
</evidence>
<evidence type="ECO:0000256" key="6">
    <source>
        <dbReference type="ARBA" id="ARBA00023015"/>
    </source>
</evidence>
<keyword evidence="4 10" id="KW-0863">Zinc-finger</keyword>
<dbReference type="GO" id="GO:0045893">
    <property type="term" value="P:positive regulation of DNA-templated transcription"/>
    <property type="evidence" value="ECO:0007669"/>
    <property type="project" value="UniProtKB-ARBA"/>
</dbReference>
<dbReference type="InterPro" id="IPR013087">
    <property type="entry name" value="Znf_C2H2_type"/>
</dbReference>
<gene>
    <name evidence="14" type="primary">lola_8</name>
    <name evidence="14" type="ORF">E2C01_008325</name>
</gene>
<feature type="compositionally biased region" description="Polar residues" evidence="11">
    <location>
        <begin position="283"/>
        <end position="297"/>
    </location>
</feature>
<proteinExistence type="predicted"/>
<feature type="domain" description="BTB" evidence="12">
    <location>
        <begin position="31"/>
        <end position="96"/>
    </location>
</feature>
<keyword evidence="5" id="KW-0862">Zinc</keyword>
<dbReference type="InterPro" id="IPR011333">
    <property type="entry name" value="SKP1/BTB/POZ_sf"/>
</dbReference>
<keyword evidence="15" id="KW-1185">Reference proteome</keyword>
<feature type="region of interest" description="Disordered" evidence="11">
    <location>
        <begin position="120"/>
        <end position="297"/>
    </location>
</feature>
<dbReference type="SUPFAM" id="SSF54695">
    <property type="entry name" value="POZ domain"/>
    <property type="match status" value="1"/>
</dbReference>
<dbReference type="GO" id="GO:0005694">
    <property type="term" value="C:chromosome"/>
    <property type="evidence" value="ECO:0007669"/>
    <property type="project" value="UniProtKB-ARBA"/>
</dbReference>
<dbReference type="SMART" id="SM00225">
    <property type="entry name" value="BTB"/>
    <property type="match status" value="1"/>
</dbReference>
<dbReference type="InterPro" id="IPR041661">
    <property type="entry name" value="ZN622/Rei1/Reh1_Znf-C2H2"/>
</dbReference>
<evidence type="ECO:0000256" key="1">
    <source>
        <dbReference type="ARBA" id="ARBA00004123"/>
    </source>
</evidence>
<dbReference type="GO" id="GO:0000981">
    <property type="term" value="F:DNA-binding transcription factor activity, RNA polymerase II-specific"/>
    <property type="evidence" value="ECO:0007669"/>
    <property type="project" value="TreeGrafter"/>
</dbReference>
<dbReference type="Pfam" id="PF00651">
    <property type="entry name" value="BTB"/>
    <property type="match status" value="1"/>
</dbReference>
<dbReference type="PROSITE" id="PS50097">
    <property type="entry name" value="BTB"/>
    <property type="match status" value="1"/>
</dbReference>
<evidence type="ECO:0000313" key="15">
    <source>
        <dbReference type="Proteomes" id="UP000324222"/>
    </source>
</evidence>
<dbReference type="InterPro" id="IPR050457">
    <property type="entry name" value="ZnFinger_BTB_dom_contain"/>
</dbReference>
<dbReference type="PROSITE" id="PS50157">
    <property type="entry name" value="ZINC_FINGER_C2H2_2"/>
    <property type="match status" value="5"/>
</dbReference>
<dbReference type="PANTHER" id="PTHR46105:SF5">
    <property type="entry name" value="ZINC FINGER AND BTB DOMAIN-CONTAINING PROTEIN 44 ISOFORM X1"/>
    <property type="match status" value="1"/>
</dbReference>
<evidence type="ECO:0000256" key="4">
    <source>
        <dbReference type="ARBA" id="ARBA00022771"/>
    </source>
</evidence>
<keyword evidence="3" id="KW-0677">Repeat</keyword>
<dbReference type="Proteomes" id="UP000324222">
    <property type="component" value="Unassembled WGS sequence"/>
</dbReference>
<evidence type="ECO:0000256" key="8">
    <source>
        <dbReference type="ARBA" id="ARBA00023163"/>
    </source>
</evidence>
<keyword evidence="6" id="KW-0805">Transcription regulation</keyword>
<evidence type="ECO:0000256" key="9">
    <source>
        <dbReference type="ARBA" id="ARBA00023242"/>
    </source>
</evidence>
<reference evidence="14 15" key="1">
    <citation type="submission" date="2019-05" db="EMBL/GenBank/DDBJ databases">
        <title>Another draft genome of Portunus trituberculatus and its Hox gene families provides insights of decapod evolution.</title>
        <authorList>
            <person name="Jeong J.-H."/>
            <person name="Song I."/>
            <person name="Kim S."/>
            <person name="Choi T."/>
            <person name="Kim D."/>
            <person name="Ryu S."/>
            <person name="Kim W."/>
        </authorList>
    </citation>
    <scope>NUCLEOTIDE SEQUENCE [LARGE SCALE GENOMIC DNA]</scope>
    <source>
        <tissue evidence="14">Muscle</tissue>
    </source>
</reference>
<keyword evidence="2" id="KW-0479">Metal-binding</keyword>
<feature type="domain" description="C2H2-type" evidence="13">
    <location>
        <begin position="428"/>
        <end position="452"/>
    </location>
</feature>
<evidence type="ECO:0000256" key="3">
    <source>
        <dbReference type="ARBA" id="ARBA00022737"/>
    </source>
</evidence>
<dbReference type="InterPro" id="IPR000210">
    <property type="entry name" value="BTB/POZ_dom"/>
</dbReference>
<evidence type="ECO:0000256" key="2">
    <source>
        <dbReference type="ARBA" id="ARBA00022723"/>
    </source>
</evidence>
<dbReference type="SUPFAM" id="SSF57667">
    <property type="entry name" value="beta-beta-alpha zinc fingers"/>
    <property type="match status" value="3"/>
</dbReference>
<dbReference type="FunFam" id="3.30.160.60:FF:000446">
    <property type="entry name" value="Zinc finger protein"/>
    <property type="match status" value="1"/>
</dbReference>
<comment type="subcellular location">
    <subcellularLocation>
        <location evidence="1">Nucleus</location>
    </subcellularLocation>
</comment>
<comment type="caution">
    <text evidence="14">The sequence shown here is derived from an EMBL/GenBank/DDBJ whole genome shotgun (WGS) entry which is preliminary data.</text>
</comment>
<dbReference type="GO" id="GO:0005634">
    <property type="term" value="C:nucleus"/>
    <property type="evidence" value="ECO:0007669"/>
    <property type="project" value="UniProtKB-ARBA"/>
</dbReference>
<dbReference type="OrthoDB" id="45365at2759"/>
<feature type="compositionally biased region" description="Low complexity" evidence="11">
    <location>
        <begin position="238"/>
        <end position="249"/>
    </location>
</feature>
<keyword evidence="8" id="KW-0804">Transcription</keyword>
<dbReference type="Gene3D" id="3.30.710.10">
    <property type="entry name" value="Potassium Channel Kv1.1, Chain A"/>
    <property type="match status" value="1"/>
</dbReference>
<feature type="domain" description="C2H2-type" evidence="13">
    <location>
        <begin position="545"/>
        <end position="573"/>
    </location>
</feature>
<feature type="domain" description="C2H2-type" evidence="13">
    <location>
        <begin position="400"/>
        <end position="427"/>
    </location>
</feature>
<dbReference type="PANTHER" id="PTHR46105">
    <property type="entry name" value="AGAP004733-PA"/>
    <property type="match status" value="1"/>
</dbReference>
<dbReference type="EMBL" id="VSRR010000434">
    <property type="protein sequence ID" value="MPC15531.1"/>
    <property type="molecule type" value="Genomic_DNA"/>
</dbReference>
<accession>A0A5B7D2U6</accession>
<evidence type="ECO:0000256" key="5">
    <source>
        <dbReference type="ARBA" id="ARBA00022833"/>
    </source>
</evidence>
<dbReference type="InterPro" id="IPR036236">
    <property type="entry name" value="Znf_C2H2_sf"/>
</dbReference>
<dbReference type="SMART" id="SM00355">
    <property type="entry name" value="ZnF_C2H2"/>
    <property type="match status" value="6"/>
</dbReference>
<feature type="compositionally biased region" description="Basic and acidic residues" evidence="11">
    <location>
        <begin position="257"/>
        <end position="270"/>
    </location>
</feature>
<dbReference type="AlphaFoldDB" id="A0A5B7D2U6"/>
<dbReference type="GO" id="GO:0000978">
    <property type="term" value="F:RNA polymerase II cis-regulatory region sequence-specific DNA binding"/>
    <property type="evidence" value="ECO:0007669"/>
    <property type="project" value="TreeGrafter"/>
</dbReference>
<feature type="domain" description="C2H2-type" evidence="13">
    <location>
        <begin position="591"/>
        <end position="618"/>
    </location>
</feature>
<dbReference type="FunFam" id="3.30.160.60:FF:001732">
    <property type="entry name" value="Zgc:162936"/>
    <property type="match status" value="2"/>
</dbReference>
<sequence length="660" mass="72998">MDGGLLSLKWNNHRSTFLHVLSTVRHKESYCDVTIACDGKFYPVHKLVLSTCSEYFEQMFERTNCRHPIIVLKDIRKEDLEALLNYMYVGEVNVLQNNLSGLIKAAEGLRIKGLAVPDESPVEAETGQDAKRSVPWASDGPDSKRRRPEEQPLSSQKSVHPAGDKNSQERSSGGYREPFRIPTRNRETGRGATVSPNPTPIPPSPETHQPNTSLADPPPDLLHPASRDLPVPPSQAATSNESTNSSNESVGPVEQEASVKVDEPLVKEEPQESYSEPEETKDALQSTDADPSLTFSQHSGSLVGEAVAVAAAAAGAGSFTPQPLRPTNQPQTLEDLVALPGASGLQGKSLWEGDRALLGMPYESYSTNQPRASQMGPRSRCGNQSESLEQTLARAIQSAHVCPICGHLARQKKDLKKHLRIHTGEKPYACPWCVYRSTQNSNLRTHIRRVHTQHVLPVVDQQPSLPSQADGDGTGIACSRLSARDVCGTGHPTSQFVTGNSQPEEMLVPGNREGLRLFCDQCSYKARDSTNLRRHKRIHTGEKPYSCSLCGYRSTQSNNVKAHIKRIHGSWAPHGAEVVETQGVTRKLSNYICQHCGYVARDKTNLRKHLYTHTGEKPYACMYCFYKTTQNSNLRTHIKRHHQQYLAQDEKFVEQFSGGV</sequence>